<protein>
    <submittedName>
        <fullName evidence="3">Uncharacterized protein</fullName>
    </submittedName>
</protein>
<evidence type="ECO:0000313" key="5">
    <source>
        <dbReference type="Proteomes" id="UP001222027"/>
    </source>
</evidence>
<proteinExistence type="predicted"/>
<sequence length="122" mass="13962">MLLDVAIEIPHYQGVDEGEAARQVTVGEFHNERLLPERNLELLLEVSRAQTRRRWASDARNNGEVERRRRISQQRRLQGLGTPKASTPGSWFSALIQGRKEKLHLSSATDEEKMPQLHARSP</sequence>
<dbReference type="AlphaFoldDB" id="A0A427AED1"/>
<dbReference type="Proteomes" id="UP000287651">
    <property type="component" value="Unassembled WGS sequence"/>
</dbReference>
<gene>
    <name evidence="3" type="ORF">B296_00022445</name>
    <name evidence="2" type="ORF">OPV22_002602</name>
</gene>
<reference evidence="3" key="2">
    <citation type="submission" date="2018-09" db="EMBL/GenBank/DDBJ databases">
        <authorList>
            <person name="Harrison J."/>
            <person name="Moore K.A."/>
            <person name="Paszkiewicz K."/>
            <person name="Jones T."/>
            <person name="Grant M."/>
            <person name="Ambacheew D."/>
            <person name="Muzemil S."/>
            <person name="Studholme D."/>
        </authorList>
    </citation>
    <scope>NUCLEOTIDE SEQUENCE</scope>
</reference>
<name>A0A427AED1_ENSVE</name>
<dbReference type="Proteomes" id="UP001222027">
    <property type="component" value="Unassembled WGS sequence"/>
</dbReference>
<evidence type="ECO:0000313" key="4">
    <source>
        <dbReference type="Proteomes" id="UP000287651"/>
    </source>
</evidence>
<dbReference type="EMBL" id="JAQQAF010000001">
    <property type="protein sequence ID" value="KAJ8512168.1"/>
    <property type="molecule type" value="Genomic_DNA"/>
</dbReference>
<dbReference type="EMBL" id="AMZH03002747">
    <property type="protein sequence ID" value="RRT74536.1"/>
    <property type="molecule type" value="Genomic_DNA"/>
</dbReference>
<organism evidence="3 4">
    <name type="scientific">Ensete ventricosum</name>
    <name type="common">Abyssinian banana</name>
    <name type="synonym">Musa ensete</name>
    <dbReference type="NCBI Taxonomy" id="4639"/>
    <lineage>
        <taxon>Eukaryota</taxon>
        <taxon>Viridiplantae</taxon>
        <taxon>Streptophyta</taxon>
        <taxon>Embryophyta</taxon>
        <taxon>Tracheophyta</taxon>
        <taxon>Spermatophyta</taxon>
        <taxon>Magnoliopsida</taxon>
        <taxon>Liliopsida</taxon>
        <taxon>Zingiberales</taxon>
        <taxon>Musaceae</taxon>
        <taxon>Ensete</taxon>
    </lineage>
</organism>
<keyword evidence="5" id="KW-1185">Reference proteome</keyword>
<feature type="compositionally biased region" description="Basic and acidic residues" evidence="1">
    <location>
        <begin position="55"/>
        <end position="67"/>
    </location>
</feature>
<feature type="compositionally biased region" description="Basic and acidic residues" evidence="1">
    <location>
        <begin position="98"/>
        <end position="115"/>
    </location>
</feature>
<feature type="region of interest" description="Disordered" evidence="1">
    <location>
        <begin position="54"/>
        <end position="122"/>
    </location>
</feature>
<evidence type="ECO:0000256" key="1">
    <source>
        <dbReference type="SAM" id="MobiDB-lite"/>
    </source>
</evidence>
<accession>A0A427AED1</accession>
<reference evidence="2 5" key="3">
    <citation type="submission" date="2022-12" db="EMBL/GenBank/DDBJ databases">
        <title>Chromosome-scale assembly of the Ensete ventricosum genome.</title>
        <authorList>
            <person name="Dussert Y."/>
            <person name="Stocks J."/>
            <person name="Wendawek A."/>
            <person name="Woldeyes F."/>
            <person name="Nichols R.A."/>
            <person name="Borrell J.S."/>
        </authorList>
    </citation>
    <scope>NUCLEOTIDE SEQUENCE [LARGE SCALE GENOMIC DNA]</scope>
    <source>
        <strain evidence="5">cv. Maze</strain>
        <strain evidence="2">MazeRef_0001</strain>
        <tissue evidence="2">Seeds</tissue>
    </source>
</reference>
<evidence type="ECO:0000313" key="3">
    <source>
        <dbReference type="EMBL" id="RRT74536.1"/>
    </source>
</evidence>
<reference evidence="3 4" key="1">
    <citation type="journal article" date="2014" name="Agronomy (Basel)">
        <title>A Draft Genome Sequence for Ensete ventricosum, the Drought-Tolerant Tree Against Hunger.</title>
        <authorList>
            <person name="Harrison J."/>
            <person name="Moore K.A."/>
            <person name="Paszkiewicz K."/>
            <person name="Jones T."/>
            <person name="Grant M."/>
            <person name="Ambacheew D."/>
            <person name="Muzemil S."/>
            <person name="Studholme D.J."/>
        </authorList>
    </citation>
    <scope>NUCLEOTIDE SEQUENCE [LARGE SCALE GENOMIC DNA]</scope>
</reference>
<comment type="caution">
    <text evidence="3">The sequence shown here is derived from an EMBL/GenBank/DDBJ whole genome shotgun (WGS) entry which is preliminary data.</text>
</comment>
<evidence type="ECO:0000313" key="2">
    <source>
        <dbReference type="EMBL" id="KAJ8512168.1"/>
    </source>
</evidence>